<dbReference type="eggNOG" id="KOG0017">
    <property type="taxonomic scope" value="Eukaryota"/>
</dbReference>
<organism evidence="1 2">
    <name type="scientific">Prunus persica</name>
    <name type="common">Peach</name>
    <name type="synonym">Amygdalus persica</name>
    <dbReference type="NCBI Taxonomy" id="3760"/>
    <lineage>
        <taxon>Eukaryota</taxon>
        <taxon>Viridiplantae</taxon>
        <taxon>Streptophyta</taxon>
        <taxon>Embryophyta</taxon>
        <taxon>Tracheophyta</taxon>
        <taxon>Spermatophyta</taxon>
        <taxon>Magnoliopsida</taxon>
        <taxon>eudicotyledons</taxon>
        <taxon>Gunneridae</taxon>
        <taxon>Pentapetalae</taxon>
        <taxon>rosids</taxon>
        <taxon>fabids</taxon>
        <taxon>Rosales</taxon>
        <taxon>Rosaceae</taxon>
        <taxon>Amygdaloideae</taxon>
        <taxon>Amygdaleae</taxon>
        <taxon>Prunus</taxon>
    </lineage>
</organism>
<dbReference type="PANTHER" id="PTHR47481">
    <property type="match status" value="1"/>
</dbReference>
<gene>
    <name evidence="1" type="ORF">PRUPE_8G185100</name>
</gene>
<evidence type="ECO:0000313" key="1">
    <source>
        <dbReference type="EMBL" id="ONH92628.1"/>
    </source>
</evidence>
<evidence type="ECO:0000313" key="2">
    <source>
        <dbReference type="Proteomes" id="UP000006882"/>
    </source>
</evidence>
<dbReference type="OrthoDB" id="1164227at2759"/>
<name>A0A251MZV8_PRUPE</name>
<protein>
    <submittedName>
        <fullName evidence="1">Uncharacterized protein</fullName>
    </submittedName>
</protein>
<dbReference type="Pfam" id="PF14223">
    <property type="entry name" value="Retrotran_gag_2"/>
    <property type="match status" value="1"/>
</dbReference>
<dbReference type="AlphaFoldDB" id="A0A251MZV8"/>
<proteinExistence type="predicted"/>
<dbReference type="PANTHER" id="PTHR47481:SF43">
    <property type="entry name" value="RETROTRANSPOSON COPIA-LIKE N-TERMINAL DOMAIN-CONTAINING PROTEIN"/>
    <property type="match status" value="1"/>
</dbReference>
<reference evidence="1 2" key="1">
    <citation type="journal article" date="2013" name="Nat. Genet.">
        <title>The high-quality draft genome of peach (Prunus persica) identifies unique patterns of genetic diversity, domestication and genome evolution.</title>
        <authorList>
            <consortium name="International Peach Genome Initiative"/>
            <person name="Verde I."/>
            <person name="Abbott A.G."/>
            <person name="Scalabrin S."/>
            <person name="Jung S."/>
            <person name="Shu S."/>
            <person name="Marroni F."/>
            <person name="Zhebentyayeva T."/>
            <person name="Dettori M.T."/>
            <person name="Grimwood J."/>
            <person name="Cattonaro F."/>
            <person name="Zuccolo A."/>
            <person name="Rossini L."/>
            <person name="Jenkins J."/>
            <person name="Vendramin E."/>
            <person name="Meisel L.A."/>
            <person name="Decroocq V."/>
            <person name="Sosinski B."/>
            <person name="Prochnik S."/>
            <person name="Mitros T."/>
            <person name="Policriti A."/>
            <person name="Cipriani G."/>
            <person name="Dondini L."/>
            <person name="Ficklin S."/>
            <person name="Goodstein D.M."/>
            <person name="Xuan P."/>
            <person name="Del Fabbro C."/>
            <person name="Aramini V."/>
            <person name="Copetti D."/>
            <person name="Gonzalez S."/>
            <person name="Horner D.S."/>
            <person name="Falchi R."/>
            <person name="Lucas S."/>
            <person name="Mica E."/>
            <person name="Maldonado J."/>
            <person name="Lazzari B."/>
            <person name="Bielenberg D."/>
            <person name="Pirona R."/>
            <person name="Miculan M."/>
            <person name="Barakat A."/>
            <person name="Testolin R."/>
            <person name="Stella A."/>
            <person name="Tartarini S."/>
            <person name="Tonutti P."/>
            <person name="Arus P."/>
            <person name="Orellana A."/>
            <person name="Wells C."/>
            <person name="Main D."/>
            <person name="Vizzotto G."/>
            <person name="Silva H."/>
            <person name="Salamini F."/>
            <person name="Schmutz J."/>
            <person name="Morgante M."/>
            <person name="Rokhsar D.S."/>
        </authorList>
    </citation>
    <scope>NUCLEOTIDE SEQUENCE [LARGE SCALE GENOMIC DNA]</scope>
    <source>
        <strain evidence="2">cv. Nemared</strain>
    </source>
</reference>
<dbReference type="Gramene" id="ONH92628">
    <property type="protein sequence ID" value="ONH92628"/>
    <property type="gene ID" value="PRUPE_8G185100"/>
</dbReference>
<dbReference type="STRING" id="3760.A0A251MZV8"/>
<keyword evidence="2" id="KW-1185">Reference proteome</keyword>
<accession>A0A251MZV8</accession>
<dbReference type="EMBL" id="CM007658">
    <property type="protein sequence ID" value="ONH92628.1"/>
    <property type="molecule type" value="Genomic_DNA"/>
</dbReference>
<sequence length="196" mass="21752">MASTTSTSFFLIKLDGTNYPLWLAQVIPVLKSRNLMGHVDGTKPCPAYLLTDGKGKTVNPAFDAWIKEDRMIQSWINGSLTAAVSSMVVSSACSRSIWLSLEKRYGSQSQNDRVLQLCGELLHKRSDISISAYLNRTNSIADKLRVAGSPISDHDLVTVVTSNFPQYKITANSTWNPLTYKVLQNILLTLEKELPM</sequence>
<dbReference type="Proteomes" id="UP000006882">
    <property type="component" value="Chromosome G8"/>
</dbReference>